<dbReference type="Proteomes" id="UP000078572">
    <property type="component" value="Chromosome 2"/>
</dbReference>
<evidence type="ECO:0000313" key="2">
    <source>
        <dbReference type="Proteomes" id="UP000078572"/>
    </source>
</evidence>
<protein>
    <submittedName>
        <fullName evidence="1">DUF4440 domain-containing protein</fullName>
    </submittedName>
</protein>
<dbReference type="EMBL" id="CP016023">
    <property type="protein sequence ID" value="ANJ74910.1"/>
    <property type="molecule type" value="Genomic_DNA"/>
</dbReference>
<reference evidence="2" key="1">
    <citation type="submission" date="2016-06" db="EMBL/GenBank/DDBJ databases">
        <authorList>
            <person name="Xu Y."/>
            <person name="Nagy A."/>
            <person name="Yan X."/>
            <person name="Kim S.W."/>
            <person name="Haley B."/>
            <person name="Liu N.T."/>
            <person name="Nou X."/>
        </authorList>
    </citation>
    <scope>NUCLEOTIDE SEQUENCE [LARGE SCALE GENOMIC DNA]</scope>
    <source>
        <strain evidence="2">ATCC 49129</strain>
    </source>
</reference>
<sequence length="138" mass="15676">MSASSPQQEIRALACRYAQSVDRRDWAQLAGLFTKDAVIEGPGFTMPGLEAILAGMKHIEQYRTTQHHVHNQLVDVDGATATAETYCIANHIYTLDGTDRKLDWGVRYQDNLVFQEGKWLFARRKLLLDWTQDLPLKG</sequence>
<dbReference type="InterPro" id="IPR032710">
    <property type="entry name" value="NTF2-like_dom_sf"/>
</dbReference>
<dbReference type="SUPFAM" id="SSF54427">
    <property type="entry name" value="NTF2-like"/>
    <property type="match status" value="1"/>
</dbReference>
<dbReference type="GeneID" id="61528399"/>
<gene>
    <name evidence="1" type="ORF">A9Y76_20400</name>
</gene>
<dbReference type="CDD" id="cd00531">
    <property type="entry name" value="NTF2_like"/>
    <property type="match status" value="1"/>
</dbReference>
<organism evidence="1 2">
    <name type="scientific">Ralstonia insidiosa</name>
    <dbReference type="NCBI Taxonomy" id="190721"/>
    <lineage>
        <taxon>Bacteria</taxon>
        <taxon>Pseudomonadati</taxon>
        <taxon>Pseudomonadota</taxon>
        <taxon>Betaproteobacteria</taxon>
        <taxon>Burkholderiales</taxon>
        <taxon>Burkholderiaceae</taxon>
        <taxon>Ralstonia</taxon>
    </lineage>
</organism>
<dbReference type="AlphaFoldDB" id="A0A192A363"/>
<dbReference type="InterPro" id="IPR037401">
    <property type="entry name" value="SnoaL-like"/>
</dbReference>
<dbReference type="STRING" id="190721.ACS15_4333"/>
<dbReference type="OrthoDB" id="7605094at2"/>
<keyword evidence="2" id="KW-1185">Reference proteome</keyword>
<dbReference type="RefSeq" id="WP_021197647.1">
    <property type="nucleotide sequence ID" value="NZ_CP012606.1"/>
</dbReference>
<dbReference type="Pfam" id="PF13577">
    <property type="entry name" value="SnoaL_4"/>
    <property type="match status" value="1"/>
</dbReference>
<evidence type="ECO:0000313" key="1">
    <source>
        <dbReference type="EMBL" id="ANJ74910.1"/>
    </source>
</evidence>
<proteinExistence type="predicted"/>
<dbReference type="Gene3D" id="3.10.450.50">
    <property type="match status" value="1"/>
</dbReference>
<accession>A0A192A363</accession>
<name>A0A192A363_9RALS</name>